<proteinExistence type="predicted"/>
<name>A0A0C2T391_AMAMK</name>
<protein>
    <submittedName>
        <fullName evidence="1">Uncharacterized protein</fullName>
    </submittedName>
</protein>
<dbReference type="EMBL" id="KN818224">
    <property type="protein sequence ID" value="KIL70335.1"/>
    <property type="molecule type" value="Genomic_DNA"/>
</dbReference>
<reference evidence="1 2" key="1">
    <citation type="submission" date="2014-04" db="EMBL/GenBank/DDBJ databases">
        <title>Evolutionary Origins and Diversification of the Mycorrhizal Mutualists.</title>
        <authorList>
            <consortium name="DOE Joint Genome Institute"/>
            <consortium name="Mycorrhizal Genomics Consortium"/>
            <person name="Kohler A."/>
            <person name="Kuo A."/>
            <person name="Nagy L.G."/>
            <person name="Floudas D."/>
            <person name="Copeland A."/>
            <person name="Barry K.W."/>
            <person name="Cichocki N."/>
            <person name="Veneault-Fourrey C."/>
            <person name="LaButti K."/>
            <person name="Lindquist E.A."/>
            <person name="Lipzen A."/>
            <person name="Lundell T."/>
            <person name="Morin E."/>
            <person name="Murat C."/>
            <person name="Riley R."/>
            <person name="Ohm R."/>
            <person name="Sun H."/>
            <person name="Tunlid A."/>
            <person name="Henrissat B."/>
            <person name="Grigoriev I.V."/>
            <person name="Hibbett D.S."/>
            <person name="Martin F."/>
        </authorList>
    </citation>
    <scope>NUCLEOTIDE SEQUENCE [LARGE SCALE GENOMIC DNA]</scope>
    <source>
        <strain evidence="1 2">Koide BX008</strain>
    </source>
</reference>
<evidence type="ECO:0000313" key="1">
    <source>
        <dbReference type="EMBL" id="KIL70335.1"/>
    </source>
</evidence>
<dbReference type="AlphaFoldDB" id="A0A0C2T391"/>
<organism evidence="1 2">
    <name type="scientific">Amanita muscaria (strain Koide BX008)</name>
    <dbReference type="NCBI Taxonomy" id="946122"/>
    <lineage>
        <taxon>Eukaryota</taxon>
        <taxon>Fungi</taxon>
        <taxon>Dikarya</taxon>
        <taxon>Basidiomycota</taxon>
        <taxon>Agaricomycotina</taxon>
        <taxon>Agaricomycetes</taxon>
        <taxon>Agaricomycetidae</taxon>
        <taxon>Agaricales</taxon>
        <taxon>Pluteineae</taxon>
        <taxon>Amanitaceae</taxon>
        <taxon>Amanita</taxon>
    </lineage>
</organism>
<keyword evidence="2" id="KW-1185">Reference proteome</keyword>
<evidence type="ECO:0000313" key="2">
    <source>
        <dbReference type="Proteomes" id="UP000054549"/>
    </source>
</evidence>
<gene>
    <name evidence="1" type="ORF">M378DRAFT_156448</name>
</gene>
<accession>A0A0C2T391</accession>
<dbReference type="HOGENOM" id="CLU_2249410_0_0_1"/>
<dbReference type="InParanoid" id="A0A0C2T391"/>
<dbReference type="Proteomes" id="UP000054549">
    <property type="component" value="Unassembled WGS sequence"/>
</dbReference>
<sequence>MNSMIRYRDGNYEISKAKEAALVTSSLPILLHVYCKLRPDELVVCRRHTHTYSVRLCLCWLQEKILDNAQRTSMNPIQAADQSQCYDTIDWPSSQSSLRDAVLG</sequence>